<accession>A0A1X7HYS5</accession>
<dbReference type="AlphaFoldDB" id="A0A1X7HYS5"/>
<evidence type="ECO:0000256" key="1">
    <source>
        <dbReference type="SAM" id="Phobius"/>
    </source>
</evidence>
<keyword evidence="1" id="KW-0472">Membrane</keyword>
<keyword evidence="3" id="KW-1185">Reference proteome</keyword>
<feature type="transmembrane region" description="Helical" evidence="1">
    <location>
        <begin position="12"/>
        <end position="31"/>
    </location>
</feature>
<evidence type="ECO:0000313" key="3">
    <source>
        <dbReference type="Proteomes" id="UP000192980"/>
    </source>
</evidence>
<dbReference type="InterPro" id="IPR047961">
    <property type="entry name" value="Transp_suffix-like"/>
</dbReference>
<keyword evidence="1" id="KW-1133">Transmembrane helix</keyword>
<protein>
    <recommendedName>
        <fullName evidence="4">Transporter suffix domain-containing protein</fullName>
    </recommendedName>
</protein>
<feature type="transmembrane region" description="Helical" evidence="1">
    <location>
        <begin position="37"/>
        <end position="58"/>
    </location>
</feature>
<dbReference type="STRING" id="561061.SAMN05660862_0184"/>
<dbReference type="Proteomes" id="UP000192980">
    <property type="component" value="Unassembled WGS sequence"/>
</dbReference>
<gene>
    <name evidence="2" type="ORF">SAMN05660862_0184</name>
</gene>
<evidence type="ECO:0008006" key="4">
    <source>
        <dbReference type="Google" id="ProtNLM"/>
    </source>
</evidence>
<dbReference type="RefSeq" id="WP_058699773.1">
    <property type="nucleotide sequence ID" value="NZ_FXAU01000001.1"/>
</dbReference>
<name>A0A1X7HYS5_9SPHI</name>
<proteinExistence type="predicted"/>
<organism evidence="2 3">
    <name type="scientific">Sphingobacterium psychroaquaticum</name>
    <dbReference type="NCBI Taxonomy" id="561061"/>
    <lineage>
        <taxon>Bacteria</taxon>
        <taxon>Pseudomonadati</taxon>
        <taxon>Bacteroidota</taxon>
        <taxon>Sphingobacteriia</taxon>
        <taxon>Sphingobacteriales</taxon>
        <taxon>Sphingobacteriaceae</taxon>
        <taxon>Sphingobacterium</taxon>
    </lineage>
</organism>
<sequence>MDKSNFKKTLGFIFFGITLICWVGAPIIPFTDIPNKAIVTTTVVIVGEVFFVSAIALLGKEYWGKIKQWFKNLFSKNTKEN</sequence>
<dbReference type="EMBL" id="FXAU01000001">
    <property type="protein sequence ID" value="SMG06589.1"/>
    <property type="molecule type" value="Genomic_DNA"/>
</dbReference>
<reference evidence="2 3" key="1">
    <citation type="submission" date="2017-04" db="EMBL/GenBank/DDBJ databases">
        <authorList>
            <person name="Afonso C.L."/>
            <person name="Miller P.J."/>
            <person name="Scott M.A."/>
            <person name="Spackman E."/>
            <person name="Goraichik I."/>
            <person name="Dimitrov K.M."/>
            <person name="Suarez D.L."/>
            <person name="Swayne D.E."/>
        </authorList>
    </citation>
    <scope>NUCLEOTIDE SEQUENCE [LARGE SCALE GENOMIC DNA]</scope>
    <source>
        <strain evidence="2 3">DSM 22418</strain>
    </source>
</reference>
<dbReference type="OrthoDB" id="1094752at2"/>
<dbReference type="NCBIfam" id="NF033684">
    <property type="entry name" value="suffix_2_RND"/>
    <property type="match status" value="1"/>
</dbReference>
<keyword evidence="1" id="KW-0812">Transmembrane</keyword>
<evidence type="ECO:0000313" key="2">
    <source>
        <dbReference type="EMBL" id="SMG06589.1"/>
    </source>
</evidence>